<dbReference type="NCBIfam" id="TIGR00005">
    <property type="entry name" value="rluA_subfam"/>
    <property type="match status" value="1"/>
</dbReference>
<dbReference type="Gene3D" id="3.30.2350.10">
    <property type="entry name" value="Pseudouridine synthase"/>
    <property type="match status" value="1"/>
</dbReference>
<dbReference type="CDD" id="cd02869">
    <property type="entry name" value="PseudoU_synth_RluA_like"/>
    <property type="match status" value="1"/>
</dbReference>
<dbReference type="SUPFAM" id="SSF55120">
    <property type="entry name" value="Pseudouridine synthase"/>
    <property type="match status" value="1"/>
</dbReference>
<evidence type="ECO:0000256" key="3">
    <source>
        <dbReference type="PIRSR" id="PIRSR606225-1"/>
    </source>
</evidence>
<dbReference type="Proteomes" id="UP000030364">
    <property type="component" value="Unassembled WGS sequence"/>
</dbReference>
<dbReference type="Pfam" id="PF00849">
    <property type="entry name" value="PseudoU_synth_2"/>
    <property type="match status" value="1"/>
</dbReference>
<dbReference type="CDD" id="cd00165">
    <property type="entry name" value="S4"/>
    <property type="match status" value="1"/>
</dbReference>
<dbReference type="GO" id="GO:0003723">
    <property type="term" value="F:RNA binding"/>
    <property type="evidence" value="ECO:0007669"/>
    <property type="project" value="UniProtKB-KW"/>
</dbReference>
<evidence type="ECO:0000256" key="1">
    <source>
        <dbReference type="ARBA" id="ARBA00010876"/>
    </source>
</evidence>
<evidence type="ECO:0000313" key="8">
    <source>
        <dbReference type="Proteomes" id="UP000030364"/>
    </source>
</evidence>
<feature type="domain" description="RNA-binding S4" evidence="6">
    <location>
        <begin position="9"/>
        <end position="68"/>
    </location>
</feature>
<dbReference type="EMBL" id="JPSL02000037">
    <property type="protein sequence ID" value="KGQ20932.2"/>
    <property type="molecule type" value="Genomic_DNA"/>
</dbReference>
<evidence type="ECO:0000256" key="2">
    <source>
        <dbReference type="ARBA" id="ARBA00023235"/>
    </source>
</evidence>
<dbReference type="STRING" id="276.THFILI_03495"/>
<dbReference type="InterPro" id="IPR020103">
    <property type="entry name" value="PsdUridine_synth_cat_dom_sf"/>
</dbReference>
<dbReference type="GO" id="GO:0120159">
    <property type="term" value="F:rRNA pseudouridine synthase activity"/>
    <property type="evidence" value="ECO:0007669"/>
    <property type="project" value="UniProtKB-ARBA"/>
</dbReference>
<dbReference type="InterPro" id="IPR002942">
    <property type="entry name" value="S4_RNA-bd"/>
</dbReference>
<dbReference type="PROSITE" id="PS01129">
    <property type="entry name" value="PSI_RLU"/>
    <property type="match status" value="1"/>
</dbReference>
<dbReference type="InterPro" id="IPR036986">
    <property type="entry name" value="S4_RNA-bd_sf"/>
</dbReference>
<comment type="similarity">
    <text evidence="1 5">Belongs to the pseudouridine synthase RluA family.</text>
</comment>
<keyword evidence="2 5" id="KW-0413">Isomerase</keyword>
<dbReference type="InterPro" id="IPR050188">
    <property type="entry name" value="RluA_PseudoU_synthase"/>
</dbReference>
<dbReference type="Gene3D" id="3.10.290.10">
    <property type="entry name" value="RNA-binding S4 domain"/>
    <property type="match status" value="1"/>
</dbReference>
<comment type="caution">
    <text evidence="7">The sequence shown here is derived from an EMBL/GenBank/DDBJ whole genome shotgun (WGS) entry which is preliminary data.</text>
</comment>
<dbReference type="GO" id="GO:0000455">
    <property type="term" value="P:enzyme-directed rRNA pseudouridine synthesis"/>
    <property type="evidence" value="ECO:0007669"/>
    <property type="project" value="TreeGrafter"/>
</dbReference>
<dbReference type="InterPro" id="IPR006224">
    <property type="entry name" value="PsdUridine_synth_RluA-like_CS"/>
</dbReference>
<sequence length="309" mass="34255">MVRFRKEGVRLDQAVAEALGVSRTQAQAWIQSGRVRVGERVVTKPAYRLKGEEVGVEPPLEAPPLVLPEALDLPILYLDEDVLVLNKPPGVVTHPAPGVYSGTVVNALLGRFVEEVRAERPEEVRPGIVHRLDKDTSGVLVVARHEGAARRLSEAFRDRMVFKRYLALTQGHPREGTLIAPIGRHPVDRTRMHVGGVAPRYAETAFFLLATAGPYALVEARPHTGRTHQIRVHLKHLKAPILGDGVYGKESPYIARQALHAYELRFPHPRTGRMVEVTAPVPRDMVQAWLALGGRWPEGVLLEGYTESQ</sequence>
<dbReference type="OrthoDB" id="9773999at2"/>
<dbReference type="PANTHER" id="PTHR21600:SF44">
    <property type="entry name" value="RIBOSOMAL LARGE SUBUNIT PSEUDOURIDINE SYNTHASE D"/>
    <property type="match status" value="1"/>
</dbReference>
<dbReference type="PANTHER" id="PTHR21600">
    <property type="entry name" value="MITOCHONDRIAL RNA PSEUDOURIDINE SYNTHASE"/>
    <property type="match status" value="1"/>
</dbReference>
<accession>A0A0A2WQ87</accession>
<dbReference type="InterPro" id="IPR006145">
    <property type="entry name" value="PsdUridine_synth_RsuA/RluA"/>
</dbReference>
<evidence type="ECO:0000259" key="6">
    <source>
        <dbReference type="SMART" id="SM00363"/>
    </source>
</evidence>
<dbReference type="AlphaFoldDB" id="A0A0A2WQ87"/>
<feature type="active site" evidence="3">
    <location>
        <position position="133"/>
    </location>
</feature>
<dbReference type="EC" id="5.4.99.-" evidence="5"/>
<organism evidence="7 8">
    <name type="scientific">Thermus filiformis</name>
    <dbReference type="NCBI Taxonomy" id="276"/>
    <lineage>
        <taxon>Bacteria</taxon>
        <taxon>Thermotogati</taxon>
        <taxon>Deinococcota</taxon>
        <taxon>Deinococci</taxon>
        <taxon>Thermales</taxon>
        <taxon>Thermaceae</taxon>
        <taxon>Thermus</taxon>
    </lineage>
</organism>
<protein>
    <recommendedName>
        <fullName evidence="5">Pseudouridine synthase</fullName>
        <ecNumber evidence="5">5.4.99.-</ecNumber>
    </recommendedName>
</protein>
<dbReference type="RefSeq" id="WP_038067533.1">
    <property type="nucleotide sequence ID" value="NZ_JPSL02000037.1"/>
</dbReference>
<dbReference type="PROSITE" id="PS50889">
    <property type="entry name" value="S4"/>
    <property type="match status" value="1"/>
</dbReference>
<evidence type="ECO:0000256" key="4">
    <source>
        <dbReference type="PROSITE-ProRule" id="PRU00182"/>
    </source>
</evidence>
<dbReference type="SUPFAM" id="SSF55174">
    <property type="entry name" value="Alpha-L RNA-binding motif"/>
    <property type="match status" value="1"/>
</dbReference>
<keyword evidence="4" id="KW-0694">RNA-binding</keyword>
<keyword evidence="8" id="KW-1185">Reference proteome</keyword>
<evidence type="ECO:0000313" key="7">
    <source>
        <dbReference type="EMBL" id="KGQ20932.2"/>
    </source>
</evidence>
<comment type="function">
    <text evidence="5">Responsible for synthesis of pseudouridine from uracil.</text>
</comment>
<gene>
    <name evidence="7" type="ORF">THFILI_03495</name>
</gene>
<proteinExistence type="inferred from homology"/>
<dbReference type="Pfam" id="PF01479">
    <property type="entry name" value="S4"/>
    <property type="match status" value="1"/>
</dbReference>
<comment type="catalytic activity">
    <reaction evidence="5">
        <text>a uridine in RNA = a pseudouridine in RNA</text>
        <dbReference type="Rhea" id="RHEA:48348"/>
        <dbReference type="Rhea" id="RHEA-COMP:12068"/>
        <dbReference type="Rhea" id="RHEA-COMP:12069"/>
        <dbReference type="ChEBI" id="CHEBI:65314"/>
        <dbReference type="ChEBI" id="CHEBI:65315"/>
    </reaction>
</comment>
<name>A0A0A2WQ87_THEFI</name>
<dbReference type="InterPro" id="IPR006225">
    <property type="entry name" value="PsdUridine_synth_RluC/D"/>
</dbReference>
<evidence type="ECO:0000256" key="5">
    <source>
        <dbReference type="RuleBase" id="RU362028"/>
    </source>
</evidence>
<dbReference type="SMART" id="SM00363">
    <property type="entry name" value="S4"/>
    <property type="match status" value="1"/>
</dbReference>
<reference evidence="7 8" key="1">
    <citation type="journal article" date="2015" name="Genome Announc.">
        <title>Draft Genome Sequence of the Thermophile Thermus filiformis ATCC 43280, Producer of Carotenoid-(Di)glucoside-Branched Fatty Acid (Di)esters and Source of Hyperthermostable Enzymes of Biotechnological Interest.</title>
        <authorList>
            <person name="Mandelli F."/>
            <person name="Oliveira Ramires B."/>
            <person name="Couger M.B."/>
            <person name="Paixao D.A."/>
            <person name="Camilo C.M."/>
            <person name="Polikarpov I."/>
            <person name="Prade R."/>
            <person name="Riano-Pachon D.M."/>
            <person name="Squina F.M."/>
        </authorList>
    </citation>
    <scope>NUCLEOTIDE SEQUENCE [LARGE SCALE GENOMIC DNA]</scope>
    <source>
        <strain evidence="7 8">ATCC 43280</strain>
    </source>
</reference>